<sequence length="122" mass="13538">MPPKSSQLCADPIPGSWLFGGLMGPVMPCWAASVRFWVSDTVPHLSTQGRSCTESAPVFLFPADLHAPAENPKSSETPDGTASKTAWSGKWKWFPRKAQQPVRTHGFTTRFWHLPRMELLST</sequence>
<dbReference type="Proteomes" id="UP000235786">
    <property type="component" value="Unassembled WGS sequence"/>
</dbReference>
<gene>
    <name evidence="2" type="ORF">L207DRAFT_508203</name>
</gene>
<keyword evidence="3" id="KW-1185">Reference proteome</keyword>
<evidence type="ECO:0000256" key="1">
    <source>
        <dbReference type="SAM" id="MobiDB-lite"/>
    </source>
</evidence>
<accession>A0A2J6S3D9</accession>
<proteinExistence type="predicted"/>
<feature type="region of interest" description="Disordered" evidence="1">
    <location>
        <begin position="67"/>
        <end position="87"/>
    </location>
</feature>
<dbReference type="AlphaFoldDB" id="A0A2J6S3D9"/>
<name>A0A2J6S3D9_HYAVF</name>
<organism evidence="2 3">
    <name type="scientific">Hyaloscypha variabilis (strain UAMH 11265 / GT02V1 / F)</name>
    <name type="common">Meliniomyces variabilis</name>
    <dbReference type="NCBI Taxonomy" id="1149755"/>
    <lineage>
        <taxon>Eukaryota</taxon>
        <taxon>Fungi</taxon>
        <taxon>Dikarya</taxon>
        <taxon>Ascomycota</taxon>
        <taxon>Pezizomycotina</taxon>
        <taxon>Leotiomycetes</taxon>
        <taxon>Helotiales</taxon>
        <taxon>Hyaloscyphaceae</taxon>
        <taxon>Hyaloscypha</taxon>
        <taxon>Hyaloscypha variabilis</taxon>
    </lineage>
</organism>
<reference evidence="2 3" key="1">
    <citation type="submission" date="2016-04" db="EMBL/GenBank/DDBJ databases">
        <title>A degradative enzymes factory behind the ericoid mycorrhizal symbiosis.</title>
        <authorList>
            <consortium name="DOE Joint Genome Institute"/>
            <person name="Martino E."/>
            <person name="Morin E."/>
            <person name="Grelet G."/>
            <person name="Kuo A."/>
            <person name="Kohler A."/>
            <person name="Daghino S."/>
            <person name="Barry K."/>
            <person name="Choi C."/>
            <person name="Cichocki N."/>
            <person name="Clum A."/>
            <person name="Copeland A."/>
            <person name="Hainaut M."/>
            <person name="Haridas S."/>
            <person name="Labutti K."/>
            <person name="Lindquist E."/>
            <person name="Lipzen A."/>
            <person name="Khouja H.-R."/>
            <person name="Murat C."/>
            <person name="Ohm R."/>
            <person name="Olson A."/>
            <person name="Spatafora J."/>
            <person name="Veneault-Fourrey C."/>
            <person name="Henrissat B."/>
            <person name="Grigoriev I."/>
            <person name="Martin F."/>
            <person name="Perotto S."/>
        </authorList>
    </citation>
    <scope>NUCLEOTIDE SEQUENCE [LARGE SCALE GENOMIC DNA]</scope>
    <source>
        <strain evidence="2 3">F</strain>
    </source>
</reference>
<evidence type="ECO:0000313" key="2">
    <source>
        <dbReference type="EMBL" id="PMD45290.1"/>
    </source>
</evidence>
<feature type="compositionally biased region" description="Polar residues" evidence="1">
    <location>
        <begin position="72"/>
        <end position="86"/>
    </location>
</feature>
<evidence type="ECO:0000313" key="3">
    <source>
        <dbReference type="Proteomes" id="UP000235786"/>
    </source>
</evidence>
<dbReference type="EMBL" id="KZ613940">
    <property type="protein sequence ID" value="PMD45290.1"/>
    <property type="molecule type" value="Genomic_DNA"/>
</dbReference>
<protein>
    <submittedName>
        <fullName evidence="2">Uncharacterized protein</fullName>
    </submittedName>
</protein>